<evidence type="ECO:0000256" key="2">
    <source>
        <dbReference type="SAM" id="MobiDB-lite"/>
    </source>
</evidence>
<dbReference type="EMBL" id="GL377309">
    <property type="protein sequence ID" value="EFI94787.1"/>
    <property type="molecule type" value="Genomic_DNA"/>
</dbReference>
<dbReference type="Pfam" id="PF03659">
    <property type="entry name" value="Glyco_hydro_71"/>
    <property type="match status" value="1"/>
</dbReference>
<feature type="domain" description="WSC" evidence="3">
    <location>
        <begin position="416"/>
        <end position="511"/>
    </location>
</feature>
<dbReference type="VEuPathDB" id="FungiDB:SCHCODRAFT_02511288"/>
<keyword evidence="5" id="KW-1185">Reference proteome</keyword>
<proteinExistence type="predicted"/>
<dbReference type="HOGENOM" id="CLU_019141_4_1_1"/>
<feature type="region of interest" description="Disordered" evidence="2">
    <location>
        <begin position="388"/>
        <end position="415"/>
    </location>
</feature>
<dbReference type="AlphaFoldDB" id="D8QBN7"/>
<dbReference type="Gene3D" id="3.20.20.80">
    <property type="entry name" value="Glycosidases"/>
    <property type="match status" value="1"/>
</dbReference>
<name>D8QBN7_SCHCM</name>
<accession>D8QBN7</accession>
<organism evidence="5">
    <name type="scientific">Schizophyllum commune (strain H4-8 / FGSC 9210)</name>
    <name type="common">Split gill fungus</name>
    <dbReference type="NCBI Taxonomy" id="578458"/>
    <lineage>
        <taxon>Eukaryota</taxon>
        <taxon>Fungi</taxon>
        <taxon>Dikarya</taxon>
        <taxon>Basidiomycota</taxon>
        <taxon>Agaricomycotina</taxon>
        <taxon>Agaricomycetes</taxon>
        <taxon>Agaricomycetidae</taxon>
        <taxon>Agaricales</taxon>
        <taxon>Schizophyllaceae</taxon>
        <taxon>Schizophyllum</taxon>
    </lineage>
</organism>
<dbReference type="eggNOG" id="KOG4157">
    <property type="taxonomic scope" value="Eukaryota"/>
</dbReference>
<evidence type="ECO:0000259" key="3">
    <source>
        <dbReference type="PROSITE" id="PS51212"/>
    </source>
</evidence>
<protein>
    <submittedName>
        <fullName evidence="4">Glycoside hydrolase family 71 protein</fullName>
    </submittedName>
</protein>
<evidence type="ECO:0000256" key="1">
    <source>
        <dbReference type="ARBA" id="ARBA00022737"/>
    </source>
</evidence>
<feature type="non-terminal residue" evidence="4">
    <location>
        <position position="1"/>
    </location>
</feature>
<dbReference type="InParanoid" id="D8QBN7"/>
<dbReference type="PROSITE" id="PS51212">
    <property type="entry name" value="WSC"/>
    <property type="match status" value="1"/>
</dbReference>
<dbReference type="GO" id="GO:0051118">
    <property type="term" value="F:glucan endo-1,3-alpha-glucosidase activity"/>
    <property type="evidence" value="ECO:0007669"/>
    <property type="project" value="InterPro"/>
</dbReference>
<evidence type="ECO:0000313" key="4">
    <source>
        <dbReference type="EMBL" id="EFI94787.1"/>
    </source>
</evidence>
<dbReference type="SMART" id="SM00321">
    <property type="entry name" value="WSC"/>
    <property type="match status" value="1"/>
</dbReference>
<sequence length="511" mass="55495">SYSYTQGDWQTDFANIQATGVDAVALNLGSDSWQPGQIASAYAAAQAVGSIKLFFSFDYSSFACSVDQTVSLVNQYANHPNQFKYNNKVFISSFLGGCLGNSGWQSIKTQTNGYLMPFIEGLEGSFNQWPVLDSWFCWGCSWPQGDYDKNTSDDDYYYSQLGSTPGRYAAGVSPWFYTHYSYKNQYYRGDDWLLNNRWDQLMAMRSRMNFIEIQTWNDWGESHYMGPIRTTDQPAGTNWVNGYPHTAWMDMNLYYIQAFKSGAYPAVTSDVIYFWARPHPAGATASSDSLGRPTGYDWATDAMWAVVFSTGQATVTIRCGSSSNTTTVGAGITKLLTPLSPGQMTVTMVRNSQTIINYTPTDYTYVTNPATYNYNAWVGSARAANIGSGTTSSVPATSTTPTTTSSSTTPSSTTKTWKTVGCVAEASGARALTGSSYTQSNMTPAVCQALCDQGSFTISGTEYGNQCYCGNAFSNGATGAVVAASQCSSKCAGDSTQTCGGPYRLSVTQKS</sequence>
<keyword evidence="1" id="KW-0677">Repeat</keyword>
<reference evidence="4 5" key="1">
    <citation type="journal article" date="2010" name="Nat. Biotechnol.">
        <title>Genome sequence of the model mushroom Schizophyllum commune.</title>
        <authorList>
            <person name="Ohm R.A."/>
            <person name="de Jong J.F."/>
            <person name="Lugones L.G."/>
            <person name="Aerts A."/>
            <person name="Kothe E."/>
            <person name="Stajich J.E."/>
            <person name="de Vries R.P."/>
            <person name="Record E."/>
            <person name="Levasseur A."/>
            <person name="Baker S.E."/>
            <person name="Bartholomew K.A."/>
            <person name="Coutinho P.M."/>
            <person name="Erdmann S."/>
            <person name="Fowler T.J."/>
            <person name="Gathman A.C."/>
            <person name="Lombard V."/>
            <person name="Henrissat B."/>
            <person name="Knabe N."/>
            <person name="Kuees U."/>
            <person name="Lilly W.W."/>
            <person name="Lindquist E."/>
            <person name="Lucas S."/>
            <person name="Magnuson J.K."/>
            <person name="Piumi F."/>
            <person name="Raudaskoski M."/>
            <person name="Salamov A."/>
            <person name="Schmutz J."/>
            <person name="Schwarze F.W.M.R."/>
            <person name="vanKuyk P.A."/>
            <person name="Horton J.S."/>
            <person name="Grigoriev I.V."/>
            <person name="Woesten H.A.B."/>
        </authorList>
    </citation>
    <scope>NUCLEOTIDE SEQUENCE [LARGE SCALE GENOMIC DNA]</scope>
    <source>
        <strain evidence="5">H4-8 / FGSC 9210</strain>
    </source>
</reference>
<dbReference type="InterPro" id="IPR002889">
    <property type="entry name" value="WSC_carb-bd"/>
</dbReference>
<dbReference type="PANTHER" id="PTHR45964:SF5">
    <property type="entry name" value="WSCD FAMILY MEMBER CG9164"/>
    <property type="match status" value="1"/>
</dbReference>
<dbReference type="OMA" id="QYNYNAY"/>
<dbReference type="InterPro" id="IPR005197">
    <property type="entry name" value="Glyco_hydro_71"/>
</dbReference>
<dbReference type="Pfam" id="PF01822">
    <property type="entry name" value="WSC"/>
    <property type="match status" value="1"/>
</dbReference>
<dbReference type="PANTHER" id="PTHR45964">
    <property type="entry name" value="WSCD FAMILY MEMBER CG9164"/>
    <property type="match status" value="1"/>
</dbReference>
<gene>
    <name evidence="4" type="ORF">SCHCODRAFT_58665</name>
</gene>
<dbReference type="CDD" id="cd11577">
    <property type="entry name" value="GH71"/>
    <property type="match status" value="1"/>
</dbReference>
<evidence type="ECO:0000313" key="5">
    <source>
        <dbReference type="Proteomes" id="UP000007431"/>
    </source>
</evidence>
<dbReference type="Proteomes" id="UP000007431">
    <property type="component" value="Unassembled WGS sequence"/>
</dbReference>
<keyword evidence="4" id="KW-0378">Hydrolase</keyword>
<dbReference type="InterPro" id="IPR051589">
    <property type="entry name" value="Sialate-O-sulfotransferase"/>
</dbReference>